<dbReference type="InterPro" id="IPR003018">
    <property type="entry name" value="GAF"/>
</dbReference>
<evidence type="ECO:0000256" key="1">
    <source>
        <dbReference type="ARBA" id="ARBA00006754"/>
    </source>
</evidence>
<dbReference type="RefSeq" id="WP_156859520.1">
    <property type="nucleotide sequence ID" value="NZ_WOWR01000037.1"/>
</dbReference>
<reference evidence="3 4" key="1">
    <citation type="submission" date="2019-12" db="EMBL/GenBank/DDBJ databases">
        <authorList>
            <person name="Woiski C."/>
        </authorList>
    </citation>
    <scope>NUCLEOTIDE SEQUENCE [LARGE SCALE GENOMIC DNA]</scope>
    <source>
        <strain evidence="3 4">BOE100</strain>
    </source>
</reference>
<dbReference type="InterPro" id="IPR042070">
    <property type="entry name" value="PucR_C-HTH_sf"/>
</dbReference>
<dbReference type="Pfam" id="PF13556">
    <property type="entry name" value="HTH_30"/>
    <property type="match status" value="1"/>
</dbReference>
<dbReference type="SUPFAM" id="SSF55781">
    <property type="entry name" value="GAF domain-like"/>
    <property type="match status" value="1"/>
</dbReference>
<protein>
    <submittedName>
        <fullName evidence="3">PucR family transcriptional regulator</fullName>
    </submittedName>
</protein>
<dbReference type="AlphaFoldDB" id="A0A7V8J2C1"/>
<evidence type="ECO:0000313" key="3">
    <source>
        <dbReference type="EMBL" id="KAF0252633.1"/>
    </source>
</evidence>
<dbReference type="InterPro" id="IPR025736">
    <property type="entry name" value="PucR_C-HTH_dom"/>
</dbReference>
<comment type="similarity">
    <text evidence="1">Belongs to the CdaR family.</text>
</comment>
<dbReference type="InterPro" id="IPR029016">
    <property type="entry name" value="GAF-like_dom_sf"/>
</dbReference>
<dbReference type="Gene3D" id="3.30.450.40">
    <property type="match status" value="1"/>
</dbReference>
<name>A0A7V8J2C1_PSEPU</name>
<dbReference type="Pfam" id="PF13185">
    <property type="entry name" value="GAF_2"/>
    <property type="match status" value="1"/>
</dbReference>
<feature type="domain" description="GAF" evidence="2">
    <location>
        <begin position="23"/>
        <end position="174"/>
    </location>
</feature>
<dbReference type="Pfam" id="PF17853">
    <property type="entry name" value="GGDEF_2"/>
    <property type="match status" value="1"/>
</dbReference>
<evidence type="ECO:0000313" key="4">
    <source>
        <dbReference type="Proteomes" id="UP000442695"/>
    </source>
</evidence>
<organism evidence="3 4">
    <name type="scientific">Pseudomonas putida</name>
    <name type="common">Arthrobacter siderocapsulatus</name>
    <dbReference type="NCBI Taxonomy" id="303"/>
    <lineage>
        <taxon>Bacteria</taxon>
        <taxon>Pseudomonadati</taxon>
        <taxon>Pseudomonadota</taxon>
        <taxon>Gammaproteobacteria</taxon>
        <taxon>Pseudomonadales</taxon>
        <taxon>Pseudomonadaceae</taxon>
        <taxon>Pseudomonas</taxon>
    </lineage>
</organism>
<gene>
    <name evidence="3" type="ORF">GN299_22120</name>
</gene>
<evidence type="ECO:0000259" key="2">
    <source>
        <dbReference type="SMART" id="SM00065"/>
    </source>
</evidence>
<dbReference type="EMBL" id="WOWR01000037">
    <property type="protein sequence ID" value="KAF0252633.1"/>
    <property type="molecule type" value="Genomic_DNA"/>
</dbReference>
<sequence length="597" mass="65978">MPEQQEKITALRRVASQISSDEDLESLLGELTRSACQQGGWDLGSVMCIDLAHGYGVVMARYESSRLPQKMQDRWELATSPSLIALQSGEPVYIRDAQHTTRFPGYRRDALARNYRTVLALPMPSSDAEGRPMVLTVISRSVREVAEEDLTFMAAVVDLGAIAVDRAHRRRAQLEANEQLQRILGSQRSLLRNVLAGDSLQALAATLGELLGGAVLVADFSAGHVVGSASALPALYDDTQWTRWLAGSGGRELLGYIHDTLQHQRDGQVMLPLEGEHRLAAHIEALTVDDEQVGALLVVGDAPLDTLRKLLLENACFALSVQLMRSVIRYRFETRTLTELFSEIVERRFRDSEDVLARARRLGLPLAAPLRMLVVDFAGHGSHRSNLMLECSRQVSGLAKQLQVPMHMVTLGSGLVCLLPVDAEQVAVQARFGRRIADALGRVLGHEPIVVLGETFEGLEPLAIEWERCWRMIRVARDYGRSGMLEMPDLGALPLLIGAADATDVRHFVSGTLGKLIEYDKRNSAPYLETVTAYLRSGCRSQLAADAMGLHVTTLRYRLARIQELFGLDFDTPERRFALELALQLHQLTTGAELGKR</sequence>
<accession>A0A7V8J2C1</accession>
<comment type="caution">
    <text evidence="3">The sequence shown here is derived from an EMBL/GenBank/DDBJ whole genome shotgun (WGS) entry which is preliminary data.</text>
</comment>
<proteinExistence type="inferred from homology"/>
<dbReference type="Proteomes" id="UP000442695">
    <property type="component" value="Unassembled WGS sequence"/>
</dbReference>
<dbReference type="PANTHER" id="PTHR33744">
    <property type="entry name" value="CARBOHYDRATE DIACID REGULATOR"/>
    <property type="match status" value="1"/>
</dbReference>
<dbReference type="InterPro" id="IPR041522">
    <property type="entry name" value="CdaR_GGDEF"/>
</dbReference>
<dbReference type="InterPro" id="IPR051448">
    <property type="entry name" value="CdaR-like_regulators"/>
</dbReference>
<dbReference type="Gene3D" id="1.10.10.2840">
    <property type="entry name" value="PucR C-terminal helix-turn-helix domain"/>
    <property type="match status" value="1"/>
</dbReference>
<dbReference type="PANTHER" id="PTHR33744:SF1">
    <property type="entry name" value="DNA-BINDING TRANSCRIPTIONAL ACTIVATOR ADER"/>
    <property type="match status" value="1"/>
</dbReference>
<dbReference type="SMART" id="SM00065">
    <property type="entry name" value="GAF"/>
    <property type="match status" value="1"/>
</dbReference>